<evidence type="ECO:0000256" key="2">
    <source>
        <dbReference type="ARBA" id="ARBA00022676"/>
    </source>
</evidence>
<organism evidence="5 6">
    <name type="scientific">Caballeronia grimmiae</name>
    <dbReference type="NCBI Taxonomy" id="1071679"/>
    <lineage>
        <taxon>Bacteria</taxon>
        <taxon>Pseudomonadati</taxon>
        <taxon>Pseudomonadota</taxon>
        <taxon>Betaproteobacteria</taxon>
        <taxon>Burkholderiales</taxon>
        <taxon>Burkholderiaceae</taxon>
        <taxon>Caballeronia</taxon>
    </lineage>
</organism>
<dbReference type="RefSeq" id="WP_229754027.1">
    <property type="nucleotide sequence ID" value="NZ_BMEG01000008.1"/>
</dbReference>
<evidence type="ECO:0000313" key="5">
    <source>
        <dbReference type="EMBL" id="GGD84216.1"/>
    </source>
</evidence>
<name>A0ABQ1RYM8_9BURK</name>
<dbReference type="PANTHER" id="PTHR43685">
    <property type="entry name" value="GLYCOSYLTRANSFERASE"/>
    <property type="match status" value="1"/>
</dbReference>
<dbReference type="EMBL" id="BMEG01000008">
    <property type="protein sequence ID" value="GGD84216.1"/>
    <property type="molecule type" value="Genomic_DNA"/>
</dbReference>
<comment type="similarity">
    <text evidence="1">Belongs to the glycosyltransferase 2 family.</text>
</comment>
<keyword evidence="2" id="KW-0328">Glycosyltransferase</keyword>
<dbReference type="InterPro" id="IPR029044">
    <property type="entry name" value="Nucleotide-diphossugar_trans"/>
</dbReference>
<reference evidence="6" key="1">
    <citation type="journal article" date="2019" name="Int. J. Syst. Evol. Microbiol.">
        <title>The Global Catalogue of Microorganisms (GCM) 10K type strain sequencing project: providing services to taxonomists for standard genome sequencing and annotation.</title>
        <authorList>
            <consortium name="The Broad Institute Genomics Platform"/>
            <consortium name="The Broad Institute Genome Sequencing Center for Infectious Disease"/>
            <person name="Wu L."/>
            <person name="Ma J."/>
        </authorList>
    </citation>
    <scope>NUCLEOTIDE SEQUENCE [LARGE SCALE GENOMIC DNA]</scope>
    <source>
        <strain evidence="6">CGMCC 1.11013</strain>
    </source>
</reference>
<dbReference type="Pfam" id="PF00535">
    <property type="entry name" value="Glycos_transf_2"/>
    <property type="match status" value="1"/>
</dbReference>
<dbReference type="PANTHER" id="PTHR43685:SF5">
    <property type="entry name" value="GLYCOSYLTRANSFERASE EPSE-RELATED"/>
    <property type="match status" value="1"/>
</dbReference>
<keyword evidence="6" id="KW-1185">Reference proteome</keyword>
<proteinExistence type="inferred from homology"/>
<keyword evidence="3" id="KW-0808">Transferase</keyword>
<evidence type="ECO:0000256" key="3">
    <source>
        <dbReference type="ARBA" id="ARBA00022679"/>
    </source>
</evidence>
<sequence length="344" mass="37377">MLNPSTPETALSSSPLVTVVIPAFNAESFIGEAIASIRCQTIEDWQLIVVDDGSADHTLSAAREAAGDDSRIRLIRFDRNEGISTASNAGFDAAQGEFIARVDSDDRLIPHRLAAQVAAFRENDRLAAAGSHASVFGDAPAGIAYCARGDANIKARLLDGVNTISGGTLMVRRSFVRKHGIRFDDAARSAEDLDYLASVMAAGGQLENVDEVLTEHRAHRGSFTSSRGDVAAPWLQTMRRRLIALWYPDLDPSAIERVVIPFLNTYPNSSDEPLAIVSAINRLVITQAVDLGQDVSIVHGILLDRMRKMLGIYQDNKLLDATQIQSIRHFVAPATRDALDQLTF</sequence>
<dbReference type="Gene3D" id="3.90.550.10">
    <property type="entry name" value="Spore Coat Polysaccharide Biosynthesis Protein SpsA, Chain A"/>
    <property type="match status" value="1"/>
</dbReference>
<dbReference type="InterPro" id="IPR050834">
    <property type="entry name" value="Glycosyltransf_2"/>
</dbReference>
<dbReference type="SUPFAM" id="SSF53448">
    <property type="entry name" value="Nucleotide-diphospho-sugar transferases"/>
    <property type="match status" value="1"/>
</dbReference>
<dbReference type="Proteomes" id="UP000597138">
    <property type="component" value="Unassembled WGS sequence"/>
</dbReference>
<protein>
    <recommendedName>
        <fullName evidence="4">Glycosyltransferase 2-like domain-containing protein</fullName>
    </recommendedName>
</protein>
<evidence type="ECO:0000313" key="6">
    <source>
        <dbReference type="Proteomes" id="UP000597138"/>
    </source>
</evidence>
<accession>A0ABQ1RYM8</accession>
<comment type="caution">
    <text evidence="5">The sequence shown here is derived from an EMBL/GenBank/DDBJ whole genome shotgun (WGS) entry which is preliminary data.</text>
</comment>
<gene>
    <name evidence="5" type="ORF">GCM10010985_43410</name>
</gene>
<evidence type="ECO:0000256" key="1">
    <source>
        <dbReference type="ARBA" id="ARBA00006739"/>
    </source>
</evidence>
<dbReference type="CDD" id="cd00761">
    <property type="entry name" value="Glyco_tranf_GTA_type"/>
    <property type="match status" value="1"/>
</dbReference>
<feature type="domain" description="Glycosyltransferase 2-like" evidence="4">
    <location>
        <begin position="18"/>
        <end position="178"/>
    </location>
</feature>
<dbReference type="InterPro" id="IPR001173">
    <property type="entry name" value="Glyco_trans_2-like"/>
</dbReference>
<evidence type="ECO:0000259" key="4">
    <source>
        <dbReference type="Pfam" id="PF00535"/>
    </source>
</evidence>